<evidence type="ECO:0000256" key="9">
    <source>
        <dbReference type="ARBA" id="ARBA00050570"/>
    </source>
</evidence>
<name>A0A1G2FHY8_9BACT</name>
<gene>
    <name evidence="18" type="primary">thiI</name>
    <name evidence="20" type="ORF">A3J64_01675</name>
</gene>
<dbReference type="AlphaFoldDB" id="A0A1G2FHY8"/>
<dbReference type="HAMAP" id="MF_00021">
    <property type="entry name" value="ThiI"/>
    <property type="match status" value="1"/>
</dbReference>
<evidence type="ECO:0000256" key="4">
    <source>
        <dbReference type="ARBA" id="ARBA00022679"/>
    </source>
</evidence>
<dbReference type="SMART" id="SM00981">
    <property type="entry name" value="THUMP"/>
    <property type="match status" value="1"/>
</dbReference>
<evidence type="ECO:0000256" key="17">
    <source>
        <dbReference type="ARBA" id="ARBA00080570"/>
    </source>
</evidence>
<dbReference type="GO" id="GO:0004810">
    <property type="term" value="F:CCA tRNA nucleotidyltransferase activity"/>
    <property type="evidence" value="ECO:0007669"/>
    <property type="project" value="InterPro"/>
</dbReference>
<dbReference type="FunFam" id="3.40.50.620:FF:000053">
    <property type="entry name" value="Probable tRNA sulfurtransferase"/>
    <property type="match status" value="1"/>
</dbReference>
<protein>
    <recommendedName>
        <fullName evidence="14 18">Probable tRNA sulfurtransferase</fullName>
        <ecNumber evidence="13 18">2.8.1.4</ecNumber>
    </recommendedName>
    <alternativeName>
        <fullName evidence="15 18">Sulfur carrier protein ThiS sulfurtransferase</fullName>
    </alternativeName>
    <alternativeName>
        <fullName evidence="16 18">Thiamine biosynthesis protein ThiI</fullName>
    </alternativeName>
    <alternativeName>
        <fullName evidence="17 18">tRNA 4-thiouridine synthase</fullName>
    </alternativeName>
</protein>
<evidence type="ECO:0000256" key="11">
    <source>
        <dbReference type="ARBA" id="ARBA00058382"/>
    </source>
</evidence>
<dbReference type="EC" id="2.8.1.4" evidence="13 18"/>
<keyword evidence="3 18" id="KW-0820">tRNA-binding</keyword>
<dbReference type="PANTHER" id="PTHR43209">
    <property type="entry name" value="TRNA SULFURTRANSFERASE"/>
    <property type="match status" value="1"/>
</dbReference>
<dbReference type="GO" id="GO:0009229">
    <property type="term" value="P:thiamine diphosphate biosynthetic process"/>
    <property type="evidence" value="ECO:0007669"/>
    <property type="project" value="UniProtKB-UniRule"/>
</dbReference>
<feature type="binding site" evidence="18">
    <location>
        <position position="317"/>
    </location>
    <ligand>
        <name>ATP</name>
        <dbReference type="ChEBI" id="CHEBI:30616"/>
    </ligand>
</feature>
<evidence type="ECO:0000256" key="2">
    <source>
        <dbReference type="ARBA" id="ARBA00022490"/>
    </source>
</evidence>
<evidence type="ECO:0000256" key="8">
    <source>
        <dbReference type="ARBA" id="ARBA00022977"/>
    </source>
</evidence>
<evidence type="ECO:0000256" key="12">
    <source>
        <dbReference type="ARBA" id="ARBA00061472"/>
    </source>
</evidence>
<comment type="similarity">
    <text evidence="12 18">Belongs to the ThiI family.</text>
</comment>
<keyword evidence="6 18" id="KW-0067">ATP-binding</keyword>
<comment type="catalytic activity">
    <reaction evidence="9 18">
        <text>[ThiI sulfur-carrier protein]-S-sulfanyl-L-cysteine + a uridine in tRNA + 2 reduced [2Fe-2S]-[ferredoxin] + ATP + H(+) = [ThiI sulfur-carrier protein]-L-cysteine + a 4-thiouridine in tRNA + 2 oxidized [2Fe-2S]-[ferredoxin] + AMP + diphosphate</text>
        <dbReference type="Rhea" id="RHEA:24176"/>
        <dbReference type="Rhea" id="RHEA-COMP:10000"/>
        <dbReference type="Rhea" id="RHEA-COMP:10001"/>
        <dbReference type="Rhea" id="RHEA-COMP:13337"/>
        <dbReference type="Rhea" id="RHEA-COMP:13338"/>
        <dbReference type="Rhea" id="RHEA-COMP:13339"/>
        <dbReference type="Rhea" id="RHEA-COMP:13340"/>
        <dbReference type="ChEBI" id="CHEBI:15378"/>
        <dbReference type="ChEBI" id="CHEBI:29950"/>
        <dbReference type="ChEBI" id="CHEBI:30616"/>
        <dbReference type="ChEBI" id="CHEBI:33019"/>
        <dbReference type="ChEBI" id="CHEBI:33737"/>
        <dbReference type="ChEBI" id="CHEBI:33738"/>
        <dbReference type="ChEBI" id="CHEBI:61963"/>
        <dbReference type="ChEBI" id="CHEBI:65315"/>
        <dbReference type="ChEBI" id="CHEBI:136798"/>
        <dbReference type="ChEBI" id="CHEBI:456215"/>
        <dbReference type="EC" id="2.8.1.4"/>
    </reaction>
</comment>
<dbReference type="InterPro" id="IPR049961">
    <property type="entry name" value="ThiI_N"/>
</dbReference>
<dbReference type="Proteomes" id="UP000177061">
    <property type="component" value="Unassembled WGS sequence"/>
</dbReference>
<evidence type="ECO:0000256" key="3">
    <source>
        <dbReference type="ARBA" id="ARBA00022555"/>
    </source>
</evidence>
<comment type="catalytic activity">
    <reaction evidence="10 18">
        <text>[ThiS sulfur-carrier protein]-C-terminal Gly-Gly-AMP + S-sulfanyl-L-cysteinyl-[cysteine desulfurase] + AH2 = [ThiS sulfur-carrier protein]-C-terminal-Gly-aminoethanethioate + L-cysteinyl-[cysteine desulfurase] + A + AMP + 2 H(+)</text>
        <dbReference type="Rhea" id="RHEA:43340"/>
        <dbReference type="Rhea" id="RHEA-COMP:12157"/>
        <dbReference type="Rhea" id="RHEA-COMP:12158"/>
        <dbReference type="Rhea" id="RHEA-COMP:12910"/>
        <dbReference type="Rhea" id="RHEA-COMP:19908"/>
        <dbReference type="ChEBI" id="CHEBI:13193"/>
        <dbReference type="ChEBI" id="CHEBI:15378"/>
        <dbReference type="ChEBI" id="CHEBI:17499"/>
        <dbReference type="ChEBI" id="CHEBI:29950"/>
        <dbReference type="ChEBI" id="CHEBI:61963"/>
        <dbReference type="ChEBI" id="CHEBI:90618"/>
        <dbReference type="ChEBI" id="CHEBI:232372"/>
        <dbReference type="ChEBI" id="CHEBI:456215"/>
    </reaction>
</comment>
<dbReference type="Gene3D" id="3.40.50.620">
    <property type="entry name" value="HUPs"/>
    <property type="match status" value="1"/>
</dbReference>
<sequence length="408" mass="46644">MPKELRKNLTNSQPSQQGFLLAFGEMFLKSDGVFKILKRNLANHLIFFLKKEKCDFKLRQYRERFFIESPAPESRSRVISPKTGLGKFTKVLQNTFGLAWFAQTFFLPKAGLKELSRFIKNNYSKWIGENQTFALRVKKSGEIKESREKIIKEIAAQIKRKVNLDNPSKEIFIEGRADGWFVFFKKQAGLGGLPINSQGRVMTLVSGGIDSPVAAWLTAKRGAENIWLHFHSFPLVSQKSIEKTKELAKVFINYQPKLKVWYLPFSEIQLRIKTNAPAKYRILLYRRLMFKIAEKLARKENCQALITGESLGQVSSQTTTNLSIIEEAIKMPVLRPVIGWDKQEIISLAQKINTYEISIKPQEDCCSLFVPKHPTASGQLKTAKELEKNLNLGKLIQKAVKEAKAEIF</sequence>
<dbReference type="InterPro" id="IPR014729">
    <property type="entry name" value="Rossmann-like_a/b/a_fold"/>
</dbReference>
<dbReference type="GO" id="GO:0005829">
    <property type="term" value="C:cytosol"/>
    <property type="evidence" value="ECO:0007669"/>
    <property type="project" value="TreeGrafter"/>
</dbReference>
<dbReference type="InterPro" id="IPR050102">
    <property type="entry name" value="tRNA_sulfurtransferase_ThiI"/>
</dbReference>
<dbReference type="NCBIfam" id="TIGR00342">
    <property type="entry name" value="tRNA uracil 4-sulfurtransferase ThiI"/>
    <property type="match status" value="1"/>
</dbReference>
<dbReference type="GO" id="GO:0140741">
    <property type="term" value="F:tRNA-uracil-4 sulfurtransferase activity"/>
    <property type="evidence" value="ECO:0007669"/>
    <property type="project" value="UniProtKB-EC"/>
</dbReference>
<dbReference type="Gene3D" id="3.30.2130.30">
    <property type="match status" value="1"/>
</dbReference>
<dbReference type="PROSITE" id="PS51165">
    <property type="entry name" value="THUMP"/>
    <property type="match status" value="1"/>
</dbReference>
<evidence type="ECO:0000256" key="10">
    <source>
        <dbReference type="ARBA" id="ARBA00052330"/>
    </source>
</evidence>
<dbReference type="GO" id="GO:0000049">
    <property type="term" value="F:tRNA binding"/>
    <property type="evidence" value="ECO:0007669"/>
    <property type="project" value="UniProtKB-UniRule"/>
</dbReference>
<dbReference type="Pfam" id="PF02568">
    <property type="entry name" value="ThiI"/>
    <property type="match status" value="1"/>
</dbReference>
<dbReference type="Pfam" id="PF02926">
    <property type="entry name" value="THUMP"/>
    <property type="match status" value="1"/>
</dbReference>
<dbReference type="GO" id="GO:0002937">
    <property type="term" value="P:tRNA 4-thiouridine biosynthesis"/>
    <property type="evidence" value="ECO:0007669"/>
    <property type="project" value="TreeGrafter"/>
</dbReference>
<organism evidence="20 21">
    <name type="scientific">Candidatus Portnoybacteria bacterium RIFCSPHIGHO2_12_FULL_38_9</name>
    <dbReference type="NCBI Taxonomy" id="1801997"/>
    <lineage>
        <taxon>Bacteria</taxon>
        <taxon>Candidatus Portnoyibacteriota</taxon>
    </lineage>
</organism>
<keyword evidence="2 18" id="KW-0963">Cytoplasm</keyword>
<evidence type="ECO:0000256" key="13">
    <source>
        <dbReference type="ARBA" id="ARBA00066827"/>
    </source>
</evidence>
<feature type="binding site" evidence="18">
    <location>
        <position position="308"/>
    </location>
    <ligand>
        <name>ATP</name>
        <dbReference type="ChEBI" id="CHEBI:30616"/>
    </ligand>
</feature>
<keyword evidence="5 18" id="KW-0547">Nucleotide-binding</keyword>
<evidence type="ECO:0000313" key="20">
    <source>
        <dbReference type="EMBL" id="OGZ37402.1"/>
    </source>
</evidence>
<reference evidence="20 21" key="1">
    <citation type="journal article" date="2016" name="Nat. Commun.">
        <title>Thousands of microbial genomes shed light on interconnected biogeochemical processes in an aquifer system.</title>
        <authorList>
            <person name="Anantharaman K."/>
            <person name="Brown C.T."/>
            <person name="Hug L.A."/>
            <person name="Sharon I."/>
            <person name="Castelle C.J."/>
            <person name="Probst A.J."/>
            <person name="Thomas B.C."/>
            <person name="Singh A."/>
            <person name="Wilkins M.J."/>
            <person name="Karaoz U."/>
            <person name="Brodie E.L."/>
            <person name="Williams K.H."/>
            <person name="Hubbard S.S."/>
            <person name="Banfield J.F."/>
        </authorList>
    </citation>
    <scope>NUCLEOTIDE SEQUENCE [LARGE SCALE GENOMIC DNA]</scope>
</reference>
<dbReference type="InterPro" id="IPR003720">
    <property type="entry name" value="tRNA_STrfase"/>
</dbReference>
<evidence type="ECO:0000256" key="14">
    <source>
        <dbReference type="ARBA" id="ARBA00071867"/>
    </source>
</evidence>
<feature type="binding site" evidence="18">
    <location>
        <begin position="229"/>
        <end position="230"/>
    </location>
    <ligand>
        <name>ATP</name>
        <dbReference type="ChEBI" id="CHEBI:30616"/>
    </ligand>
</feature>
<dbReference type="GO" id="GO:0009228">
    <property type="term" value="P:thiamine biosynthetic process"/>
    <property type="evidence" value="ECO:0007669"/>
    <property type="project" value="UniProtKB-KW"/>
</dbReference>
<dbReference type="InterPro" id="IPR004114">
    <property type="entry name" value="THUMP_dom"/>
</dbReference>
<proteinExistence type="inferred from homology"/>
<evidence type="ECO:0000256" key="18">
    <source>
        <dbReference type="HAMAP-Rule" id="MF_00021"/>
    </source>
</evidence>
<dbReference type="GO" id="GO:0005524">
    <property type="term" value="F:ATP binding"/>
    <property type="evidence" value="ECO:0007669"/>
    <property type="project" value="UniProtKB-UniRule"/>
</dbReference>
<comment type="function">
    <text evidence="11 18">Catalyzes the ATP-dependent transfer of a sulfur to tRNA to produce 4-thiouridine in position 8 of tRNAs, which functions as a near-UV photosensor. Also catalyzes the transfer of sulfur to the sulfur carrier protein ThiS, forming ThiS-thiocarboxylate. This is a step in the synthesis of thiazole, in the thiamine biosynthesis pathway. The sulfur is donated as persulfide by IscS.</text>
</comment>
<dbReference type="InterPro" id="IPR020536">
    <property type="entry name" value="ThiI_AANH"/>
</dbReference>
<keyword evidence="4 18" id="KW-0808">Transferase</keyword>
<dbReference type="UniPathway" id="UPA00060"/>
<comment type="pathway">
    <text evidence="18">Cofactor biosynthesis; thiamine diphosphate biosynthesis.</text>
</comment>
<keyword evidence="8 18" id="KW-0784">Thiamine biosynthesis</keyword>
<evidence type="ECO:0000256" key="7">
    <source>
        <dbReference type="ARBA" id="ARBA00022884"/>
    </source>
</evidence>
<dbReference type="CDD" id="cd01712">
    <property type="entry name" value="PPase_ThiI"/>
    <property type="match status" value="1"/>
</dbReference>
<comment type="subcellular location">
    <subcellularLocation>
        <location evidence="1 18">Cytoplasm</location>
    </subcellularLocation>
</comment>
<dbReference type="STRING" id="1801997.A3J64_01675"/>
<accession>A0A1G2FHY8</accession>
<dbReference type="GO" id="GO:0052837">
    <property type="term" value="P:thiazole biosynthetic process"/>
    <property type="evidence" value="ECO:0007669"/>
    <property type="project" value="TreeGrafter"/>
</dbReference>
<dbReference type="SUPFAM" id="SSF52402">
    <property type="entry name" value="Adenine nucleotide alpha hydrolases-like"/>
    <property type="match status" value="1"/>
</dbReference>
<evidence type="ECO:0000256" key="1">
    <source>
        <dbReference type="ARBA" id="ARBA00004496"/>
    </source>
</evidence>
<evidence type="ECO:0000256" key="16">
    <source>
        <dbReference type="ARBA" id="ARBA00077849"/>
    </source>
</evidence>
<evidence type="ECO:0000256" key="6">
    <source>
        <dbReference type="ARBA" id="ARBA00022840"/>
    </source>
</evidence>
<feature type="binding site" evidence="18">
    <location>
        <begin position="204"/>
        <end position="205"/>
    </location>
    <ligand>
        <name>ATP</name>
        <dbReference type="ChEBI" id="CHEBI:30616"/>
    </ligand>
</feature>
<keyword evidence="7 18" id="KW-0694">RNA-binding</keyword>
<dbReference type="EMBL" id="MHNB01000008">
    <property type="protein sequence ID" value="OGZ37402.1"/>
    <property type="molecule type" value="Genomic_DNA"/>
</dbReference>
<evidence type="ECO:0000313" key="21">
    <source>
        <dbReference type="Proteomes" id="UP000177061"/>
    </source>
</evidence>
<comment type="caution">
    <text evidence="20">The sequence shown here is derived from an EMBL/GenBank/DDBJ whole genome shotgun (WGS) entry which is preliminary data.</text>
</comment>
<evidence type="ECO:0000256" key="5">
    <source>
        <dbReference type="ARBA" id="ARBA00022741"/>
    </source>
</evidence>
<evidence type="ECO:0000256" key="15">
    <source>
        <dbReference type="ARBA" id="ARBA00075337"/>
    </source>
</evidence>
<dbReference type="PANTHER" id="PTHR43209:SF1">
    <property type="entry name" value="TRNA SULFURTRANSFERASE"/>
    <property type="match status" value="1"/>
</dbReference>
<feature type="domain" description="THUMP" evidence="19">
    <location>
        <begin position="86"/>
        <end position="186"/>
    </location>
</feature>
<evidence type="ECO:0000259" key="19">
    <source>
        <dbReference type="PROSITE" id="PS51165"/>
    </source>
</evidence>
<dbReference type="SUPFAM" id="SSF143437">
    <property type="entry name" value="THUMP domain-like"/>
    <property type="match status" value="1"/>
</dbReference>
<feature type="binding site" evidence="18">
    <location>
        <position position="286"/>
    </location>
    <ligand>
        <name>ATP</name>
        <dbReference type="ChEBI" id="CHEBI:30616"/>
    </ligand>
</feature>